<evidence type="ECO:0000313" key="3">
    <source>
        <dbReference type="Proteomes" id="UP000271889"/>
    </source>
</evidence>
<dbReference type="EMBL" id="UYRV01002982">
    <property type="protein sequence ID" value="VDK49599.1"/>
    <property type="molecule type" value="Genomic_DNA"/>
</dbReference>
<evidence type="ECO:0000256" key="1">
    <source>
        <dbReference type="SAM" id="Phobius"/>
    </source>
</evidence>
<accession>A0A3P6QLF7</accession>
<dbReference type="Proteomes" id="UP000271889">
    <property type="component" value="Unassembled WGS sequence"/>
</dbReference>
<feature type="transmembrane region" description="Helical" evidence="1">
    <location>
        <begin position="37"/>
        <end position="55"/>
    </location>
</feature>
<keyword evidence="3" id="KW-1185">Reference proteome</keyword>
<gene>
    <name evidence="2" type="ORF">CGOC_LOCUS1556</name>
</gene>
<protein>
    <submittedName>
        <fullName evidence="2">Uncharacterized protein</fullName>
    </submittedName>
</protein>
<name>A0A3P6QLF7_CYLGO</name>
<keyword evidence="1" id="KW-1133">Transmembrane helix</keyword>
<evidence type="ECO:0000313" key="2">
    <source>
        <dbReference type="EMBL" id="VDK49599.1"/>
    </source>
</evidence>
<reference evidence="2 3" key="1">
    <citation type="submission" date="2018-11" db="EMBL/GenBank/DDBJ databases">
        <authorList>
            <consortium name="Pathogen Informatics"/>
        </authorList>
    </citation>
    <scope>NUCLEOTIDE SEQUENCE [LARGE SCALE GENOMIC DNA]</scope>
</reference>
<proteinExistence type="predicted"/>
<feature type="transmembrane region" description="Helical" evidence="1">
    <location>
        <begin position="6"/>
        <end position="30"/>
    </location>
</feature>
<dbReference type="AlphaFoldDB" id="A0A3P6QLF7"/>
<sequence length="156" mass="16967">MQGLSVHYLALSQGISYTFSVGLAVFLIYWRGFNRKALFLYVFITVGSSVILVTHNQPGLTPDASSSLSPILIRHKRQADVSTATPDVMTNNISSTLGLPLSNETMITKPKKPQVVEGIKAVETKSDKNEQMRKAIALNKTTSPPNVTSSLSLGKF</sequence>
<keyword evidence="1" id="KW-0472">Membrane</keyword>
<organism evidence="2 3">
    <name type="scientific">Cylicostephanus goldi</name>
    <name type="common">Nematode worm</name>
    <dbReference type="NCBI Taxonomy" id="71465"/>
    <lineage>
        <taxon>Eukaryota</taxon>
        <taxon>Metazoa</taxon>
        <taxon>Ecdysozoa</taxon>
        <taxon>Nematoda</taxon>
        <taxon>Chromadorea</taxon>
        <taxon>Rhabditida</taxon>
        <taxon>Rhabditina</taxon>
        <taxon>Rhabditomorpha</taxon>
        <taxon>Strongyloidea</taxon>
        <taxon>Strongylidae</taxon>
        <taxon>Cylicostephanus</taxon>
    </lineage>
</organism>
<keyword evidence="1" id="KW-0812">Transmembrane</keyword>